<evidence type="ECO:0000313" key="5">
    <source>
        <dbReference type="Proteomes" id="UP000607645"/>
    </source>
</evidence>
<keyword evidence="3" id="KW-0472">Membrane</keyword>
<reference evidence="4" key="1">
    <citation type="submission" date="2020-08" db="EMBL/GenBank/DDBJ databases">
        <title>Genome public.</title>
        <authorList>
            <person name="Liu C."/>
            <person name="Sun Q."/>
        </authorList>
    </citation>
    <scope>NUCLEOTIDE SEQUENCE</scope>
    <source>
        <strain evidence="4">NSJ-52</strain>
    </source>
</reference>
<dbReference type="Proteomes" id="UP000607645">
    <property type="component" value="Unassembled WGS sequence"/>
</dbReference>
<evidence type="ECO:0000256" key="3">
    <source>
        <dbReference type="SAM" id="Phobius"/>
    </source>
</evidence>
<keyword evidence="3" id="KW-0812">Transmembrane</keyword>
<dbReference type="RefSeq" id="WP_186918780.1">
    <property type="nucleotide sequence ID" value="NZ_JACOPQ010000004.1"/>
</dbReference>
<name>A0A8J6MCQ9_9FIRM</name>
<organism evidence="4 5">
    <name type="scientific">Lawsonibacter faecis</name>
    <dbReference type="NCBI Taxonomy" id="2763052"/>
    <lineage>
        <taxon>Bacteria</taxon>
        <taxon>Bacillati</taxon>
        <taxon>Bacillota</taxon>
        <taxon>Clostridia</taxon>
        <taxon>Eubacteriales</taxon>
        <taxon>Oscillospiraceae</taxon>
        <taxon>Lawsonibacter</taxon>
    </lineage>
</organism>
<keyword evidence="5" id="KW-1185">Reference proteome</keyword>
<evidence type="ECO:0000313" key="4">
    <source>
        <dbReference type="EMBL" id="MBC5736564.1"/>
    </source>
</evidence>
<dbReference type="InterPro" id="IPR038077">
    <property type="entry name" value="Troponin_sf"/>
</dbReference>
<dbReference type="SUPFAM" id="SSF90250">
    <property type="entry name" value="Troponin coil-coiled subunits"/>
    <property type="match status" value="1"/>
</dbReference>
<proteinExistence type="predicted"/>
<accession>A0A8J6MCQ9</accession>
<keyword evidence="1" id="KW-0175">Coiled coil</keyword>
<feature type="region of interest" description="Disordered" evidence="2">
    <location>
        <begin position="1"/>
        <end position="21"/>
    </location>
</feature>
<feature type="compositionally biased region" description="Basic and acidic residues" evidence="2">
    <location>
        <begin position="1"/>
        <end position="20"/>
    </location>
</feature>
<sequence length="187" mass="21180">MSQEQEKREHSHLQHEAEHAKPHKKVSVMGYLAILFAAAFLLLLLSYFMQQRSSEQTISGLKDSVSAMQSVENLIADNDELHQKVDELETQIEALETAKMELERTQRAQESAVSELKNQVASMDWLWRIQRAYSRGSKADCRALVDQFEASGLPQYLSDTTLAQVEGPSPADQYNALLDALDYRPEP</sequence>
<dbReference type="AlphaFoldDB" id="A0A8J6MCQ9"/>
<keyword evidence="3" id="KW-1133">Transmembrane helix</keyword>
<protein>
    <submittedName>
        <fullName evidence="4">Uncharacterized protein</fullName>
    </submittedName>
</protein>
<feature type="transmembrane region" description="Helical" evidence="3">
    <location>
        <begin position="28"/>
        <end position="49"/>
    </location>
</feature>
<comment type="caution">
    <text evidence="4">The sequence shown here is derived from an EMBL/GenBank/DDBJ whole genome shotgun (WGS) entry which is preliminary data.</text>
</comment>
<gene>
    <name evidence="4" type="ORF">H8S62_06025</name>
</gene>
<evidence type="ECO:0000256" key="2">
    <source>
        <dbReference type="SAM" id="MobiDB-lite"/>
    </source>
</evidence>
<evidence type="ECO:0000256" key="1">
    <source>
        <dbReference type="SAM" id="Coils"/>
    </source>
</evidence>
<feature type="coiled-coil region" evidence="1">
    <location>
        <begin position="71"/>
        <end position="119"/>
    </location>
</feature>
<dbReference type="EMBL" id="JACOPQ010000004">
    <property type="protein sequence ID" value="MBC5736564.1"/>
    <property type="molecule type" value="Genomic_DNA"/>
</dbReference>